<dbReference type="PATRIC" id="fig|84022.5.peg.563"/>
<protein>
    <submittedName>
        <fullName evidence="1">Uncharacterized protein</fullName>
    </submittedName>
</protein>
<gene>
    <name evidence="1" type="ORF">CACET_c21450</name>
</gene>
<dbReference type="InterPro" id="IPR014729">
    <property type="entry name" value="Rossmann-like_a/b/a_fold"/>
</dbReference>
<dbReference type="Gene3D" id="3.40.50.620">
    <property type="entry name" value="HUPs"/>
    <property type="match status" value="1"/>
</dbReference>
<dbReference type="SUPFAM" id="SSF52402">
    <property type="entry name" value="Adenine nucleotide alpha hydrolases-like"/>
    <property type="match status" value="1"/>
</dbReference>
<dbReference type="OrthoDB" id="1032766at2"/>
<proteinExistence type="predicted"/>
<name>A0A0D8I9X5_9CLOT</name>
<dbReference type="RefSeq" id="WP_044825091.1">
    <property type="nucleotide sequence ID" value="NZ_CP009687.1"/>
</dbReference>
<sequence length="270" mass="31424">MKYVVCFSGGHSSAIAAIETVRKYGKNNVILLNHNISADVEHEDIKRFKKEVANYLEIEITYANMNGWRVKGPLDICMEIGAFKVGRGSALCTNRLKVMPFKKWLSNNFPSKPFETRQDVKIIYGFDKEEIKRIQRRIGILLSWGYQSDYPLALWNRTIKSTEEIQINRPQTYEIFKHANCMGCLNAGRQQWYIVYCLRRDLWDKAKKAEESIGYSILNGIYLEDIESKFRRMHCLGIVPTEKIHWQKFWALVRKELPDEGVLPCECSTG</sequence>
<organism evidence="1 2">
    <name type="scientific">Clostridium aceticum</name>
    <dbReference type="NCBI Taxonomy" id="84022"/>
    <lineage>
        <taxon>Bacteria</taxon>
        <taxon>Bacillati</taxon>
        <taxon>Bacillota</taxon>
        <taxon>Clostridia</taxon>
        <taxon>Eubacteriales</taxon>
        <taxon>Clostridiaceae</taxon>
        <taxon>Clostridium</taxon>
    </lineage>
</organism>
<evidence type="ECO:0000313" key="1">
    <source>
        <dbReference type="EMBL" id="AKL95592.1"/>
    </source>
</evidence>
<dbReference type="AlphaFoldDB" id="A0A0D8I9X5"/>
<evidence type="ECO:0000313" key="2">
    <source>
        <dbReference type="Proteomes" id="UP000035704"/>
    </source>
</evidence>
<reference evidence="1 2" key="1">
    <citation type="submission" date="2014-10" db="EMBL/GenBank/DDBJ databases">
        <title>Genome sequence of Clostridium aceticum DSM 1496.</title>
        <authorList>
            <person name="Poehlein A."/>
            <person name="Schiel-Bengelsdorf B."/>
            <person name="Gottschalk G."/>
            <person name="Duerre P."/>
            <person name="Daniel R."/>
        </authorList>
    </citation>
    <scope>NUCLEOTIDE SEQUENCE [LARGE SCALE GENOMIC DNA]</scope>
    <source>
        <strain evidence="1 2">DSM 1496</strain>
    </source>
</reference>
<keyword evidence="2" id="KW-1185">Reference proteome</keyword>
<dbReference type="Proteomes" id="UP000035704">
    <property type="component" value="Chromosome"/>
</dbReference>
<dbReference type="STRING" id="84022.CACET_c21450"/>
<dbReference type="KEGG" id="cace:CACET_c21450"/>
<accession>A0A0D8I9X5</accession>
<dbReference type="EMBL" id="CP009687">
    <property type="protein sequence ID" value="AKL95592.1"/>
    <property type="molecule type" value="Genomic_DNA"/>
</dbReference>